<dbReference type="InterPro" id="IPR038444">
    <property type="entry name" value="DUF465_sf"/>
</dbReference>
<reference evidence="2 3" key="1">
    <citation type="submission" date="2017-09" db="EMBL/GenBank/DDBJ databases">
        <title>Arcobacter canalis sp. nov., a new species isolated from a water canal contaminated with urban sewage.</title>
        <authorList>
            <person name="Perez-Cataluna A."/>
            <person name="Salas-Masso N."/>
            <person name="Figueras M.J."/>
        </authorList>
    </citation>
    <scope>NUCLEOTIDE SEQUENCE [LARGE SCALE GENOMIC DNA]</scope>
    <source>
        <strain evidence="2 3">F98-3</strain>
    </source>
</reference>
<protein>
    <submittedName>
        <fullName evidence="1">DUF465 domain-containing protein</fullName>
    </submittedName>
</protein>
<dbReference type="EMBL" id="CP032098">
    <property type="protein sequence ID" value="AXX92889.1"/>
    <property type="molecule type" value="Genomic_DNA"/>
</dbReference>
<reference evidence="1 4" key="2">
    <citation type="submission" date="2018-08" db="EMBL/GenBank/DDBJ databases">
        <title>Complete genome of the Arcobacter molluscorum type strain LMG 25693.</title>
        <authorList>
            <person name="Miller W.G."/>
            <person name="Yee E."/>
            <person name="Bono J.L."/>
        </authorList>
    </citation>
    <scope>NUCLEOTIDE SEQUENCE [LARGE SCALE GENOMIC DNA]</scope>
    <source>
        <strain evidence="1 4">CECT 7696</strain>
    </source>
</reference>
<evidence type="ECO:0000313" key="2">
    <source>
        <dbReference type="EMBL" id="PHO18722.1"/>
    </source>
</evidence>
<dbReference type="Proteomes" id="UP000221222">
    <property type="component" value="Unassembled WGS sequence"/>
</dbReference>
<organism evidence="2 3">
    <name type="scientific">Malaciobacter molluscorum LMG 25693</name>
    <dbReference type="NCBI Taxonomy" id="870501"/>
    <lineage>
        <taxon>Bacteria</taxon>
        <taxon>Pseudomonadati</taxon>
        <taxon>Campylobacterota</taxon>
        <taxon>Epsilonproteobacteria</taxon>
        <taxon>Campylobacterales</taxon>
        <taxon>Arcobacteraceae</taxon>
        <taxon>Malaciobacter</taxon>
    </lineage>
</organism>
<accession>A0A2G1DJQ9</accession>
<dbReference type="Proteomes" id="UP000262712">
    <property type="component" value="Chromosome"/>
</dbReference>
<gene>
    <name evidence="1" type="ORF">AMOL_1929</name>
    <name evidence="2" type="ORF">CPU12_03950</name>
</gene>
<dbReference type="Pfam" id="PF04325">
    <property type="entry name" value="DUF465"/>
    <property type="match status" value="1"/>
</dbReference>
<proteinExistence type="predicted"/>
<dbReference type="InterPro" id="IPR007420">
    <property type="entry name" value="DUF465"/>
</dbReference>
<dbReference type="AlphaFoldDB" id="A0A2G1DJQ9"/>
<dbReference type="EMBL" id="NXFY01000004">
    <property type="protein sequence ID" value="PHO18722.1"/>
    <property type="molecule type" value="Genomic_DNA"/>
</dbReference>
<evidence type="ECO:0000313" key="1">
    <source>
        <dbReference type="EMBL" id="AXX92889.1"/>
    </source>
</evidence>
<keyword evidence="3" id="KW-1185">Reference proteome</keyword>
<evidence type="ECO:0000313" key="3">
    <source>
        <dbReference type="Proteomes" id="UP000221222"/>
    </source>
</evidence>
<sequence>MFHEHRDTIAKLKQENARFHDLFDKHNELDEKISQLSKDFSNQFEIEKLKKEKLKIKDEVHNMIVDYNNAR</sequence>
<dbReference type="RefSeq" id="WP_099341780.1">
    <property type="nucleotide sequence ID" value="NZ_CP032098.1"/>
</dbReference>
<name>A0A2G1DJQ9_9BACT</name>
<evidence type="ECO:0000313" key="4">
    <source>
        <dbReference type="Proteomes" id="UP000262712"/>
    </source>
</evidence>
<dbReference type="Gene3D" id="6.10.280.50">
    <property type="match status" value="1"/>
</dbReference>
<dbReference type="KEGG" id="amol:AMOL_1929"/>